<accession>K3X568</accession>
<keyword evidence="3" id="KW-1185">Reference proteome</keyword>
<reference evidence="3" key="2">
    <citation type="submission" date="2010-04" db="EMBL/GenBank/DDBJ databases">
        <authorList>
            <person name="Buell R."/>
            <person name="Hamilton J."/>
            <person name="Hostetler J."/>
        </authorList>
    </citation>
    <scope>NUCLEOTIDE SEQUENCE [LARGE SCALE GENOMIC DNA]</scope>
    <source>
        <strain evidence="3">DAOM:BR144</strain>
    </source>
</reference>
<dbReference type="AlphaFoldDB" id="K3X568"/>
<name>K3X568_GLOUD</name>
<protein>
    <submittedName>
        <fullName evidence="2">Uncharacterized protein</fullName>
    </submittedName>
</protein>
<organism evidence="2 3">
    <name type="scientific">Globisporangium ultimum (strain ATCC 200006 / CBS 805.95 / DAOM BR144)</name>
    <name type="common">Pythium ultimum</name>
    <dbReference type="NCBI Taxonomy" id="431595"/>
    <lineage>
        <taxon>Eukaryota</taxon>
        <taxon>Sar</taxon>
        <taxon>Stramenopiles</taxon>
        <taxon>Oomycota</taxon>
        <taxon>Peronosporomycetes</taxon>
        <taxon>Pythiales</taxon>
        <taxon>Pythiaceae</taxon>
        <taxon>Globisporangium</taxon>
    </lineage>
</organism>
<dbReference type="Proteomes" id="UP000019132">
    <property type="component" value="Unassembled WGS sequence"/>
</dbReference>
<dbReference type="VEuPathDB" id="FungiDB:PYU1_G012341"/>
<dbReference type="EnsemblProtists" id="PYU1_T012367">
    <property type="protein sequence ID" value="PYU1_T012367"/>
    <property type="gene ID" value="PYU1_G012341"/>
</dbReference>
<proteinExistence type="predicted"/>
<reference evidence="2" key="3">
    <citation type="submission" date="2015-02" db="UniProtKB">
        <authorList>
            <consortium name="EnsemblProtists"/>
        </authorList>
    </citation>
    <scope>IDENTIFICATION</scope>
    <source>
        <strain evidence="2">DAOM BR144</strain>
    </source>
</reference>
<feature type="region of interest" description="Disordered" evidence="1">
    <location>
        <begin position="1"/>
        <end position="20"/>
    </location>
</feature>
<reference evidence="3" key="1">
    <citation type="journal article" date="2010" name="Genome Biol.">
        <title>Genome sequence of the necrotrophic plant pathogen Pythium ultimum reveals original pathogenicity mechanisms and effector repertoire.</title>
        <authorList>
            <person name="Levesque C.A."/>
            <person name="Brouwer H."/>
            <person name="Cano L."/>
            <person name="Hamilton J.P."/>
            <person name="Holt C."/>
            <person name="Huitema E."/>
            <person name="Raffaele S."/>
            <person name="Robideau G.P."/>
            <person name="Thines M."/>
            <person name="Win J."/>
            <person name="Zerillo M.M."/>
            <person name="Beakes G.W."/>
            <person name="Boore J.L."/>
            <person name="Busam D."/>
            <person name="Dumas B."/>
            <person name="Ferriera S."/>
            <person name="Fuerstenberg S.I."/>
            <person name="Gachon C.M."/>
            <person name="Gaulin E."/>
            <person name="Govers F."/>
            <person name="Grenville-Briggs L."/>
            <person name="Horner N."/>
            <person name="Hostetler J."/>
            <person name="Jiang R.H."/>
            <person name="Johnson J."/>
            <person name="Krajaejun T."/>
            <person name="Lin H."/>
            <person name="Meijer H.J."/>
            <person name="Moore B."/>
            <person name="Morris P."/>
            <person name="Phuntmart V."/>
            <person name="Puiu D."/>
            <person name="Shetty J."/>
            <person name="Stajich J.E."/>
            <person name="Tripathy S."/>
            <person name="Wawra S."/>
            <person name="van West P."/>
            <person name="Whitty B.R."/>
            <person name="Coutinho P.M."/>
            <person name="Henrissat B."/>
            <person name="Martin F."/>
            <person name="Thomas P.D."/>
            <person name="Tyler B.M."/>
            <person name="De Vries R.P."/>
            <person name="Kamoun S."/>
            <person name="Yandell M."/>
            <person name="Tisserat N."/>
            <person name="Buell C.R."/>
        </authorList>
    </citation>
    <scope>NUCLEOTIDE SEQUENCE</scope>
    <source>
        <strain evidence="3">DAOM:BR144</strain>
    </source>
</reference>
<dbReference type="EMBL" id="GL376608">
    <property type="status" value="NOT_ANNOTATED_CDS"/>
    <property type="molecule type" value="Genomic_DNA"/>
</dbReference>
<dbReference type="HOGENOM" id="CLU_110045_0_0_1"/>
<evidence type="ECO:0000313" key="2">
    <source>
        <dbReference type="EnsemblProtists" id="PYU1_T012367"/>
    </source>
</evidence>
<sequence>MELQNAALQRTGARTEQQRRTAKKHFSQFIQEHGEEKVRGFSCDSIPPQFVTPQLIGCFGSYLFMEMDKVSAAQSYLSQIKSYFDTKWQDNVEWILHPSRSNDKWYSDIRSGVRRMYINRAIAEGSALVDQAPPMYRDSLRQVCAMLVANNTSMSLRERDLLVTQWHCMGRAVETGLRHSSMKFVPKPIGRRQMFTNMSTRFVIVNRGRPTSFMQKQVI</sequence>
<evidence type="ECO:0000313" key="3">
    <source>
        <dbReference type="Proteomes" id="UP000019132"/>
    </source>
</evidence>
<feature type="compositionally biased region" description="Polar residues" evidence="1">
    <location>
        <begin position="1"/>
        <end position="15"/>
    </location>
</feature>
<dbReference type="InParanoid" id="K3X568"/>
<evidence type="ECO:0000256" key="1">
    <source>
        <dbReference type="SAM" id="MobiDB-lite"/>
    </source>
</evidence>